<protein>
    <submittedName>
        <fullName evidence="2">Uncharacterized protein</fullName>
    </submittedName>
</protein>
<gene>
    <name evidence="2" type="ORF">L873DRAFT_1810579</name>
</gene>
<dbReference type="EMBL" id="ML120410">
    <property type="protein sequence ID" value="RPA96860.1"/>
    <property type="molecule type" value="Genomic_DNA"/>
</dbReference>
<evidence type="ECO:0000313" key="3">
    <source>
        <dbReference type="Proteomes" id="UP000276215"/>
    </source>
</evidence>
<feature type="region of interest" description="Disordered" evidence="1">
    <location>
        <begin position="31"/>
        <end position="57"/>
    </location>
</feature>
<feature type="compositionally biased region" description="Polar residues" evidence="1">
    <location>
        <begin position="32"/>
        <end position="44"/>
    </location>
</feature>
<keyword evidence="3" id="KW-1185">Reference proteome</keyword>
<organism evidence="2 3">
    <name type="scientific">Choiromyces venosus 120613-1</name>
    <dbReference type="NCBI Taxonomy" id="1336337"/>
    <lineage>
        <taxon>Eukaryota</taxon>
        <taxon>Fungi</taxon>
        <taxon>Dikarya</taxon>
        <taxon>Ascomycota</taxon>
        <taxon>Pezizomycotina</taxon>
        <taxon>Pezizomycetes</taxon>
        <taxon>Pezizales</taxon>
        <taxon>Tuberaceae</taxon>
        <taxon>Choiromyces</taxon>
    </lineage>
</organism>
<sequence>NLWSKTRSLSAQPYLLGMSTGKCLEDLEAGNESMSSVSRSNRGLQQVKDGKGMQTEF</sequence>
<evidence type="ECO:0000256" key="1">
    <source>
        <dbReference type="SAM" id="MobiDB-lite"/>
    </source>
</evidence>
<feature type="non-terminal residue" evidence="2">
    <location>
        <position position="1"/>
    </location>
</feature>
<dbReference type="Proteomes" id="UP000276215">
    <property type="component" value="Unassembled WGS sequence"/>
</dbReference>
<reference evidence="2 3" key="1">
    <citation type="journal article" date="2018" name="Nat. Ecol. Evol.">
        <title>Pezizomycetes genomes reveal the molecular basis of ectomycorrhizal truffle lifestyle.</title>
        <authorList>
            <person name="Murat C."/>
            <person name="Payen T."/>
            <person name="Noel B."/>
            <person name="Kuo A."/>
            <person name="Morin E."/>
            <person name="Chen J."/>
            <person name="Kohler A."/>
            <person name="Krizsan K."/>
            <person name="Balestrini R."/>
            <person name="Da Silva C."/>
            <person name="Montanini B."/>
            <person name="Hainaut M."/>
            <person name="Levati E."/>
            <person name="Barry K.W."/>
            <person name="Belfiori B."/>
            <person name="Cichocki N."/>
            <person name="Clum A."/>
            <person name="Dockter R.B."/>
            <person name="Fauchery L."/>
            <person name="Guy J."/>
            <person name="Iotti M."/>
            <person name="Le Tacon F."/>
            <person name="Lindquist E.A."/>
            <person name="Lipzen A."/>
            <person name="Malagnac F."/>
            <person name="Mello A."/>
            <person name="Molinier V."/>
            <person name="Miyauchi S."/>
            <person name="Poulain J."/>
            <person name="Riccioni C."/>
            <person name="Rubini A."/>
            <person name="Sitrit Y."/>
            <person name="Splivallo R."/>
            <person name="Traeger S."/>
            <person name="Wang M."/>
            <person name="Zifcakova L."/>
            <person name="Wipf D."/>
            <person name="Zambonelli A."/>
            <person name="Paolocci F."/>
            <person name="Nowrousian M."/>
            <person name="Ottonello S."/>
            <person name="Baldrian P."/>
            <person name="Spatafora J.W."/>
            <person name="Henrissat B."/>
            <person name="Nagy L.G."/>
            <person name="Aury J.M."/>
            <person name="Wincker P."/>
            <person name="Grigoriev I.V."/>
            <person name="Bonfante P."/>
            <person name="Martin F.M."/>
        </authorList>
    </citation>
    <scope>NUCLEOTIDE SEQUENCE [LARGE SCALE GENOMIC DNA]</scope>
    <source>
        <strain evidence="2 3">120613-1</strain>
    </source>
</reference>
<proteinExistence type="predicted"/>
<name>A0A3N4JKB8_9PEZI</name>
<dbReference type="AlphaFoldDB" id="A0A3N4JKB8"/>
<evidence type="ECO:0000313" key="2">
    <source>
        <dbReference type="EMBL" id="RPA96860.1"/>
    </source>
</evidence>
<accession>A0A3N4JKB8</accession>